<name>A0A9D0ZS12_9FIRM</name>
<dbReference type="InterPro" id="IPR049458">
    <property type="entry name" value="EpsG-like"/>
</dbReference>
<feature type="transmembrane region" description="Helical" evidence="1">
    <location>
        <begin position="255"/>
        <end position="274"/>
    </location>
</feature>
<dbReference type="EMBL" id="DVFV01000108">
    <property type="protein sequence ID" value="HIQ91239.1"/>
    <property type="molecule type" value="Genomic_DNA"/>
</dbReference>
<feature type="transmembrane region" description="Helical" evidence="1">
    <location>
        <begin position="311"/>
        <end position="330"/>
    </location>
</feature>
<keyword evidence="1" id="KW-0472">Membrane</keyword>
<dbReference type="AlphaFoldDB" id="A0A9D0ZS12"/>
<evidence type="ECO:0000313" key="3">
    <source>
        <dbReference type="Proteomes" id="UP000886786"/>
    </source>
</evidence>
<keyword evidence="1" id="KW-0812">Transmembrane</keyword>
<reference evidence="2" key="1">
    <citation type="submission" date="2020-10" db="EMBL/GenBank/DDBJ databases">
        <authorList>
            <person name="Gilroy R."/>
        </authorList>
    </citation>
    <scope>NUCLEOTIDE SEQUENCE</scope>
    <source>
        <strain evidence="2">CHK147-3167</strain>
    </source>
</reference>
<feature type="transmembrane region" description="Helical" evidence="1">
    <location>
        <begin position="286"/>
        <end position="304"/>
    </location>
</feature>
<comment type="caution">
    <text evidence="2">The sequence shown here is derived from an EMBL/GenBank/DDBJ whole genome shotgun (WGS) entry which is preliminary data.</text>
</comment>
<feature type="transmembrane region" description="Helical" evidence="1">
    <location>
        <begin position="204"/>
        <end position="223"/>
    </location>
</feature>
<organism evidence="2 3">
    <name type="scientific">Candidatus Coprosoma intestinipullorum</name>
    <dbReference type="NCBI Taxonomy" id="2840752"/>
    <lineage>
        <taxon>Bacteria</taxon>
        <taxon>Bacillati</taxon>
        <taxon>Bacillota</taxon>
        <taxon>Bacillota incertae sedis</taxon>
        <taxon>Candidatus Coprosoma</taxon>
    </lineage>
</organism>
<proteinExistence type="predicted"/>
<accession>A0A9D0ZS12</accession>
<gene>
    <name evidence="2" type="ORF">IAB27_06445</name>
</gene>
<reference evidence="2" key="2">
    <citation type="journal article" date="2021" name="PeerJ">
        <title>Extensive microbial diversity within the chicken gut microbiome revealed by metagenomics and culture.</title>
        <authorList>
            <person name="Gilroy R."/>
            <person name="Ravi A."/>
            <person name="Getino M."/>
            <person name="Pursley I."/>
            <person name="Horton D.L."/>
            <person name="Alikhan N.F."/>
            <person name="Baker D."/>
            <person name="Gharbi K."/>
            <person name="Hall N."/>
            <person name="Watson M."/>
            <person name="Adriaenssens E.M."/>
            <person name="Foster-Nyarko E."/>
            <person name="Jarju S."/>
            <person name="Secka A."/>
            <person name="Antonio M."/>
            <person name="Oren A."/>
            <person name="Chaudhuri R.R."/>
            <person name="La Ragione R."/>
            <person name="Hildebrand F."/>
            <person name="Pallen M.J."/>
        </authorList>
    </citation>
    <scope>NUCLEOTIDE SEQUENCE</scope>
    <source>
        <strain evidence="2">CHK147-3167</strain>
    </source>
</reference>
<dbReference type="Pfam" id="PF14897">
    <property type="entry name" value="EpsG"/>
    <property type="match status" value="1"/>
</dbReference>
<evidence type="ECO:0000313" key="2">
    <source>
        <dbReference type="EMBL" id="HIQ91239.1"/>
    </source>
</evidence>
<keyword evidence="1" id="KW-1133">Transmembrane helix</keyword>
<dbReference type="Proteomes" id="UP000886786">
    <property type="component" value="Unassembled WGS sequence"/>
</dbReference>
<feature type="transmembrane region" description="Helical" evidence="1">
    <location>
        <begin position="336"/>
        <end position="355"/>
    </location>
</feature>
<protein>
    <submittedName>
        <fullName evidence="2">EpsG family protein</fullName>
    </submittedName>
</protein>
<evidence type="ECO:0000256" key="1">
    <source>
        <dbReference type="SAM" id="Phobius"/>
    </source>
</evidence>
<feature type="transmembrane region" description="Helical" evidence="1">
    <location>
        <begin position="171"/>
        <end position="192"/>
    </location>
</feature>
<sequence length="372" mass="43089">MIYLFGIIVTLLIASFIPSVGGQNTVLSINNKNITAENLLKLLCMLPMFLISALRFNVGSDFLAVYWNGFQRVQAGINTDNFEIGFQGLIKLLGKISSSPQILIFVTSFLFIFFTWNAIFDQSNDIVFSLLILFISRYYFISLNVIRQLVAMAIILYALKYLKEGKNTKYIIFNLIAFTIHRSALICLIFLFVPKIDLTKTKYLLIFLGALILVYGLNHIGVIRNQITLLLVNSSKYSTYVQEYNSGGYYAGRSFILYQTILNFLVFIMEWYASRENITDDITYKIYLNIQALTLMVCMIFNAVPLIERIYWYFGFIQILSIPYTIKMYSRQLPRLVWSFIIVLFMGVFCVYDIFVMHDHQVVPYVSMFSLH</sequence>
<feature type="transmembrane region" description="Helical" evidence="1">
    <location>
        <begin position="102"/>
        <end position="120"/>
    </location>
</feature>
<feature type="transmembrane region" description="Helical" evidence="1">
    <location>
        <begin position="126"/>
        <end position="159"/>
    </location>
</feature>
<feature type="transmembrane region" description="Helical" evidence="1">
    <location>
        <begin position="38"/>
        <end position="58"/>
    </location>
</feature>